<dbReference type="Pfam" id="PF00790">
    <property type="entry name" value="VHS"/>
    <property type="match status" value="1"/>
</dbReference>
<dbReference type="InterPro" id="IPR038425">
    <property type="entry name" value="GAT_sf"/>
</dbReference>
<dbReference type="InterPro" id="IPR008942">
    <property type="entry name" value="ENTH_VHS"/>
</dbReference>
<reference evidence="13 14" key="1">
    <citation type="submission" date="2018-05" db="EMBL/GenBank/DDBJ databases">
        <authorList>
            <person name="Datahose"/>
        </authorList>
    </citation>
    <scope>NUCLEOTIDE SEQUENCE</scope>
</reference>
<reference evidence="14" key="2">
    <citation type="submission" date="2023-03" db="EMBL/GenBank/DDBJ databases">
        <authorList>
            <consortium name="Wellcome Sanger Institute Data Sharing"/>
        </authorList>
    </citation>
    <scope>NUCLEOTIDE SEQUENCE [LARGE SCALE GENOMIC DNA]</scope>
</reference>
<dbReference type="SMART" id="SM00809">
    <property type="entry name" value="Alpha_adaptinC2"/>
    <property type="match status" value="1"/>
</dbReference>
<evidence type="ECO:0000256" key="3">
    <source>
        <dbReference type="ARBA" id="ARBA00008099"/>
    </source>
</evidence>
<feature type="domain" description="VHS" evidence="10">
    <location>
        <begin position="17"/>
        <end position="147"/>
    </location>
</feature>
<evidence type="ECO:0000313" key="14">
    <source>
        <dbReference type="Proteomes" id="UP000265100"/>
    </source>
</evidence>
<dbReference type="InterPro" id="IPR027422">
    <property type="entry name" value="GGA1-3"/>
</dbReference>
<evidence type="ECO:0000256" key="2">
    <source>
        <dbReference type="ARBA" id="ARBA00004220"/>
    </source>
</evidence>
<keyword evidence="8" id="KW-0333">Golgi apparatus</keyword>
<evidence type="ECO:0000256" key="8">
    <source>
        <dbReference type="ARBA" id="ARBA00023034"/>
    </source>
</evidence>
<dbReference type="SUPFAM" id="SSF49348">
    <property type="entry name" value="Clathrin adaptor appendage domain"/>
    <property type="match status" value="1"/>
</dbReference>
<dbReference type="GO" id="GO:0034394">
    <property type="term" value="P:protein localization to cell surface"/>
    <property type="evidence" value="ECO:0007669"/>
    <property type="project" value="TreeGrafter"/>
</dbReference>
<evidence type="ECO:0000259" key="10">
    <source>
        <dbReference type="PROSITE" id="PS50179"/>
    </source>
</evidence>
<evidence type="ECO:0000256" key="7">
    <source>
        <dbReference type="ARBA" id="ARBA00022927"/>
    </source>
</evidence>
<dbReference type="GO" id="GO:0006886">
    <property type="term" value="P:intracellular protein transport"/>
    <property type="evidence" value="ECO:0007669"/>
    <property type="project" value="InterPro"/>
</dbReference>
<dbReference type="AlphaFoldDB" id="A0AAX7V7Y6"/>
<dbReference type="PANTHER" id="PTHR45905:SF6">
    <property type="entry name" value="ADP-RIBOSYLATION FACTOR-BINDING PROTEIN GGA3"/>
    <property type="match status" value="1"/>
</dbReference>
<keyword evidence="7" id="KW-0653">Protein transport</keyword>
<dbReference type="SUPFAM" id="SSF48464">
    <property type="entry name" value="ENTH/VHS domain"/>
    <property type="match status" value="1"/>
</dbReference>
<feature type="region of interest" description="Disordered" evidence="9">
    <location>
        <begin position="424"/>
        <end position="456"/>
    </location>
</feature>
<dbReference type="Pfam" id="PF02883">
    <property type="entry name" value="Alpha_adaptinC2"/>
    <property type="match status" value="1"/>
</dbReference>
<evidence type="ECO:0008006" key="15">
    <source>
        <dbReference type="Google" id="ProtNLM"/>
    </source>
</evidence>
<sequence>HSFILYGGDSAQICVLATDPNNQEDRWDCIQGFYELVNQETNGPQVAVRLLAHKIQSPQEKVALQALTILEACMNNCGKRFHSEAAKFRFLNELIKVLTPKYFGSWTPQKVKDRVTEVLYGWTLWLKDEPKIQEAYSMLKKQGIVEKDPKLPDTVIMAPPPQRTTESVFDQEEKAKVSIPGNCQQEQEKAEKVSKRESTLQDVESNTKQLRELLEQHAITGTSLQPSDDMKTLYERCDRLRPSLFRLASDTMEDDAALAQILAANDDLTLVVNAYKVRVVGAECNGERARSKSEEVTSNTAPTSHREVKSYHLIDLSALDSPQTHRKADSLPVFESSSPVFTSYLEKAFSSEDDQDLNELGGPAFVLISPLLSVTLTNTLHNVMTSCCVIRSGLKLNGDIFNAEQNGGGGLLLRARGCGGSSATTNGTDIWSHPQSQQFKWSDKPSNEGSGSPVKLEDSCPPHLLNNIFVPMESIKSSQLEPITLYNRAGFHVSLHFARDPPPGHPGVAVVVMSAVNTSALDVRDFLFQAAVPKTMLVKLQPASGTRLPPYNPVLPPPAVSQVLLLANPQRRKVRLRYKLTLMHGDQHLSETGEIDNFPDWMSLTGH</sequence>
<dbReference type="InterPro" id="IPR008153">
    <property type="entry name" value="GAE_dom"/>
</dbReference>
<evidence type="ECO:0000256" key="1">
    <source>
        <dbReference type="ARBA" id="ARBA00004150"/>
    </source>
</evidence>
<dbReference type="GO" id="GO:0031267">
    <property type="term" value="F:small GTPase binding"/>
    <property type="evidence" value="ECO:0007669"/>
    <property type="project" value="InterPro"/>
</dbReference>
<dbReference type="InterPro" id="IPR013041">
    <property type="entry name" value="Clathrin_app_Ig-like_sf"/>
</dbReference>
<dbReference type="GO" id="GO:0006893">
    <property type="term" value="P:Golgi to plasma membrane transport"/>
    <property type="evidence" value="ECO:0007669"/>
    <property type="project" value="TreeGrafter"/>
</dbReference>
<dbReference type="GO" id="GO:0035091">
    <property type="term" value="F:phosphatidylinositol binding"/>
    <property type="evidence" value="ECO:0007669"/>
    <property type="project" value="InterPro"/>
</dbReference>
<dbReference type="SUPFAM" id="SSF89009">
    <property type="entry name" value="GAT-like domain"/>
    <property type="match status" value="1"/>
</dbReference>
<evidence type="ECO:0000256" key="6">
    <source>
        <dbReference type="ARBA" id="ARBA00022843"/>
    </source>
</evidence>
<evidence type="ECO:0000259" key="12">
    <source>
        <dbReference type="PROSITE" id="PS50909"/>
    </source>
</evidence>
<proteinExistence type="inferred from homology"/>
<keyword evidence="14" id="KW-1185">Reference proteome</keyword>
<name>A0AAX7V7Y6_ASTCA</name>
<dbReference type="GO" id="GO:0005802">
    <property type="term" value="C:trans-Golgi network"/>
    <property type="evidence" value="ECO:0007669"/>
    <property type="project" value="InterPro"/>
</dbReference>
<keyword evidence="5" id="KW-0967">Endosome</keyword>
<reference evidence="13" key="3">
    <citation type="submission" date="2025-08" db="UniProtKB">
        <authorList>
            <consortium name="Ensembl"/>
        </authorList>
    </citation>
    <scope>IDENTIFICATION</scope>
</reference>
<dbReference type="SMART" id="SM00288">
    <property type="entry name" value="VHS"/>
    <property type="match status" value="1"/>
</dbReference>
<dbReference type="PROSITE" id="PS50180">
    <property type="entry name" value="GAE"/>
    <property type="match status" value="1"/>
</dbReference>
<dbReference type="PANTHER" id="PTHR45905">
    <property type="entry name" value="GOLGI-LOCALIZED, GAMMA-ADAPTIN EAR CONTAINING, ARF BINDING PROTEIN"/>
    <property type="match status" value="1"/>
</dbReference>
<evidence type="ECO:0000313" key="13">
    <source>
        <dbReference type="Ensembl" id="ENSACLP00000078663.1"/>
    </source>
</evidence>
<evidence type="ECO:0000259" key="11">
    <source>
        <dbReference type="PROSITE" id="PS50180"/>
    </source>
</evidence>
<feature type="domain" description="GAE" evidence="11">
    <location>
        <begin position="478"/>
        <end position="599"/>
    </location>
</feature>
<protein>
    <recommendedName>
        <fullName evidence="15">Golgi-associated, gamma adaptin ear containing, ARF binding protein 2</fullName>
    </recommendedName>
</protein>
<dbReference type="Gene3D" id="1.20.58.160">
    <property type="match status" value="1"/>
</dbReference>
<accession>A0AAX7V7Y6</accession>
<keyword evidence="4" id="KW-0813">Transport</keyword>
<dbReference type="Gene3D" id="1.25.40.90">
    <property type="match status" value="1"/>
</dbReference>
<dbReference type="Ensembl" id="ENSACLT00000088118.1">
    <property type="protein sequence ID" value="ENSACLP00000078663.1"/>
    <property type="gene ID" value="ENSACLG00000005403.2"/>
</dbReference>
<dbReference type="GO" id="GO:0043130">
    <property type="term" value="F:ubiquitin binding"/>
    <property type="evidence" value="ECO:0007669"/>
    <property type="project" value="InterPro"/>
</dbReference>
<dbReference type="InterPro" id="IPR008152">
    <property type="entry name" value="Clathrin_a/b/g-adaptin_app_Ig"/>
</dbReference>
<organism evidence="13 14">
    <name type="scientific">Astatotilapia calliptera</name>
    <name type="common">Eastern happy</name>
    <name type="synonym">Chromis callipterus</name>
    <dbReference type="NCBI Taxonomy" id="8154"/>
    <lineage>
        <taxon>Eukaryota</taxon>
        <taxon>Metazoa</taxon>
        <taxon>Chordata</taxon>
        <taxon>Craniata</taxon>
        <taxon>Vertebrata</taxon>
        <taxon>Euteleostomi</taxon>
        <taxon>Actinopterygii</taxon>
        <taxon>Neopterygii</taxon>
        <taxon>Teleostei</taxon>
        <taxon>Neoteleostei</taxon>
        <taxon>Acanthomorphata</taxon>
        <taxon>Ovalentaria</taxon>
        <taxon>Cichlomorphae</taxon>
        <taxon>Cichliformes</taxon>
        <taxon>Cichlidae</taxon>
        <taxon>African cichlids</taxon>
        <taxon>Pseudocrenilabrinae</taxon>
        <taxon>Haplochromini</taxon>
        <taxon>Astatotilapia</taxon>
    </lineage>
</organism>
<dbReference type="PROSITE" id="PS50909">
    <property type="entry name" value="GAT"/>
    <property type="match status" value="1"/>
</dbReference>
<evidence type="ECO:0000256" key="5">
    <source>
        <dbReference type="ARBA" id="ARBA00022753"/>
    </source>
</evidence>
<feature type="compositionally biased region" description="Polar residues" evidence="9">
    <location>
        <begin position="424"/>
        <end position="440"/>
    </location>
</feature>
<gene>
    <name evidence="13" type="primary">GGA1</name>
</gene>
<dbReference type="Gene3D" id="2.60.40.1230">
    <property type="match status" value="1"/>
</dbReference>
<dbReference type="InterPro" id="IPR004152">
    <property type="entry name" value="GAT_dom"/>
</dbReference>
<keyword evidence="6" id="KW-0832">Ubl conjugation</keyword>
<evidence type="ECO:0000256" key="4">
    <source>
        <dbReference type="ARBA" id="ARBA00022448"/>
    </source>
</evidence>
<comment type="similarity">
    <text evidence="3">Belongs to the GGA protein family.</text>
</comment>
<comment type="subcellular location">
    <subcellularLocation>
        <location evidence="2">Early endosome membrane</location>
        <topology evidence="2">Peripheral membrane protein</topology>
    </subcellularLocation>
    <subcellularLocation>
        <location evidence="1">Golgi apparatus</location>
        <location evidence="1">trans-Golgi network membrane</location>
        <topology evidence="1">Peripheral membrane protein</topology>
    </subcellularLocation>
</comment>
<dbReference type="GO" id="GO:0031901">
    <property type="term" value="C:early endosome membrane"/>
    <property type="evidence" value="ECO:0007669"/>
    <property type="project" value="UniProtKB-SubCell"/>
</dbReference>
<dbReference type="GeneTree" id="ENSGT00940000159613"/>
<dbReference type="InterPro" id="IPR002014">
    <property type="entry name" value="VHS_dom"/>
</dbReference>
<feature type="domain" description="GAT" evidence="12">
    <location>
        <begin position="191"/>
        <end position="280"/>
    </location>
</feature>
<evidence type="ECO:0000256" key="9">
    <source>
        <dbReference type="SAM" id="MobiDB-lite"/>
    </source>
</evidence>
<dbReference type="Pfam" id="PF03127">
    <property type="entry name" value="GAT"/>
    <property type="match status" value="1"/>
</dbReference>
<dbReference type="PROSITE" id="PS50179">
    <property type="entry name" value="VHS"/>
    <property type="match status" value="1"/>
</dbReference>
<reference evidence="13" key="4">
    <citation type="submission" date="2025-09" db="UniProtKB">
        <authorList>
            <consortium name="Ensembl"/>
        </authorList>
    </citation>
    <scope>IDENTIFICATION</scope>
</reference>
<dbReference type="Proteomes" id="UP000265100">
    <property type="component" value="Chromosome 6"/>
</dbReference>